<proteinExistence type="predicted"/>
<accession>A0A0K2UC11</accession>
<name>A0A0K2UC11_LEPSM</name>
<sequence>MCLTIKHNKWLLFVGKTMESWPKISMDTAKKSQYVINSKQRQSK</sequence>
<protein>
    <submittedName>
        <fullName evidence="1">Uncharacterized protein</fullName>
    </submittedName>
</protein>
<reference evidence="1" key="1">
    <citation type="submission" date="2014-05" db="EMBL/GenBank/DDBJ databases">
        <authorList>
            <person name="Chronopoulou M."/>
        </authorList>
    </citation>
    <scope>NUCLEOTIDE SEQUENCE</scope>
    <source>
        <tissue evidence="1">Whole organism</tissue>
    </source>
</reference>
<dbReference type="AlphaFoldDB" id="A0A0K2UC11"/>
<organism evidence="1">
    <name type="scientific">Lepeophtheirus salmonis</name>
    <name type="common">Salmon louse</name>
    <name type="synonym">Caligus salmonis</name>
    <dbReference type="NCBI Taxonomy" id="72036"/>
    <lineage>
        <taxon>Eukaryota</taxon>
        <taxon>Metazoa</taxon>
        <taxon>Ecdysozoa</taxon>
        <taxon>Arthropoda</taxon>
        <taxon>Crustacea</taxon>
        <taxon>Multicrustacea</taxon>
        <taxon>Hexanauplia</taxon>
        <taxon>Copepoda</taxon>
        <taxon>Siphonostomatoida</taxon>
        <taxon>Caligidae</taxon>
        <taxon>Lepeophtheirus</taxon>
    </lineage>
</organism>
<dbReference type="EMBL" id="HACA01018116">
    <property type="protein sequence ID" value="CDW35477.1"/>
    <property type="molecule type" value="Transcribed_RNA"/>
</dbReference>
<evidence type="ECO:0000313" key="1">
    <source>
        <dbReference type="EMBL" id="CDW35477.1"/>
    </source>
</evidence>